<dbReference type="PANTHER" id="PTHR13800">
    <property type="entry name" value="TRANSIENT RECEPTOR POTENTIAL CATION CHANNEL, SUBFAMILY M, MEMBER 6"/>
    <property type="match status" value="1"/>
</dbReference>
<evidence type="ECO:0000256" key="3">
    <source>
        <dbReference type="SAM" id="Phobius"/>
    </source>
</evidence>
<feature type="transmembrane region" description="Helical" evidence="3">
    <location>
        <begin position="1010"/>
        <end position="1031"/>
    </location>
</feature>
<evidence type="ECO:0000256" key="1">
    <source>
        <dbReference type="SAM" id="Coils"/>
    </source>
</evidence>
<feature type="domain" description="TRPM SLOG" evidence="4">
    <location>
        <begin position="270"/>
        <end position="347"/>
    </location>
</feature>
<feature type="transmembrane region" description="Helical" evidence="3">
    <location>
        <begin position="1052"/>
        <end position="1075"/>
    </location>
</feature>
<protein>
    <recommendedName>
        <fullName evidence="4">TRPM SLOG domain-containing protein</fullName>
    </recommendedName>
</protein>
<evidence type="ECO:0000313" key="6">
    <source>
        <dbReference type="Proteomes" id="UP001165060"/>
    </source>
</evidence>
<feature type="transmembrane region" description="Helical" evidence="3">
    <location>
        <begin position="939"/>
        <end position="958"/>
    </location>
</feature>
<evidence type="ECO:0000259" key="4">
    <source>
        <dbReference type="Pfam" id="PF18139"/>
    </source>
</evidence>
<accession>A0ABQ6MZT9</accession>
<gene>
    <name evidence="5" type="ORF">TeGR_g600</name>
</gene>
<name>A0ABQ6MZT9_9STRA</name>
<keyword evidence="6" id="KW-1185">Reference proteome</keyword>
<feature type="coiled-coil region" evidence="1">
    <location>
        <begin position="763"/>
        <end position="790"/>
    </location>
</feature>
<comment type="caution">
    <text evidence="5">The sequence shown here is derived from an EMBL/GenBank/DDBJ whole genome shotgun (WGS) entry which is preliminary data.</text>
</comment>
<dbReference type="EMBL" id="BRYB01001942">
    <property type="protein sequence ID" value="GMI36810.1"/>
    <property type="molecule type" value="Genomic_DNA"/>
</dbReference>
<keyword evidence="3" id="KW-1133">Transmembrane helix</keyword>
<dbReference type="PANTHER" id="PTHR13800:SF12">
    <property type="entry name" value="TRANSIENT RECEPTOR POTENTIAL CATION CHANNEL SUBFAMILY M MEMBER-LIKE 2"/>
    <property type="match status" value="1"/>
</dbReference>
<dbReference type="InterPro" id="IPR041491">
    <property type="entry name" value="TRPM_SLOG"/>
</dbReference>
<feature type="region of interest" description="Disordered" evidence="2">
    <location>
        <begin position="53"/>
        <end position="82"/>
    </location>
</feature>
<sequence>MPNAVLTSFGVSSARDKLLKLRGKSAASHLRSTTPGFREGRIQFSNKNRQFESFANPSYAPTPPPTSLHSRPVSTPVSPSSLHSLPPYIRVPQIESLGSPSSQTTFACRLYEYCTHSLGLPEPGLVLSVTGDASGSPEVIPQVEARLHGSIVELVSSTSAWVTTGGSAGGVMEMMGRIRRRHGLATPFIAICTAGVMKGNVALSGGDVAYPVITEEVEEDLFVRLDENHSHYVLVDKTDETDKSPGAWSPVVPGVQNCRAAATGKPLLPFGTEIRTRSALEGVIATGGASAGGGEGDILVPTLTLVYGGGPGTVSTVLEAARNRSPVIVLQGSGRFSDVLFAFLEHYSPSSPISNLDFFHRDSLFMDSAAVSRDPAAKINVLIRRELLGHDVSRLPTEAERGSFVGVLASLCAIMSARSAGSLHLTFADLSDPGMSLLALAQDLLISDPNLGPDTRRTLAVRWGASGRLRGLLDDLPLDLLVRRKEERMRLRSRLGFDVVPPPLGHSVLSFSASKEHAKKEADRHPLLRAYDLLFVNPKRDPAYSRYTDRLHDPQGEMLAYAAYNNDADTLAALYDHGYKDVVLDALIRLEMDPIFKNNIETKNRSKYCTAKARIFSVMLPIVKHDEFEVKNLPSGVKHRIAAAFKAQYLYNNKIKAQDTSTSPVFPPDYHLTDFHRAMWAMATNRHALAFVWLKRSVRMGDQLAMTLAFLMRDTFSRMSKYNPTFEDELGENLATVASQIEAQLADLSLEESHSRFLLDFVFEAVGEEEEDALEQLEELEARGAEAEQAAGTPQLSRDRSFSANMRSVASLLSSSSSSTPKLRTYDTRGRANEMEAVRHFFPDADMHKTIIDLALDTGCTECLAHPIVQGYLDMLWTEKCILPDQIEGDSSKWRHRPRLYESQTGFIYYSMAENSGCFGFAYEENPLSHPWRSMQTDGMVLELILLLYAVSFVVFDVQTFRIRISKIDAVMHSTLLLTLLARWLLRAAGVGKPSFDFLVYRDPTTSFDYFTIVSHGLLCLVFILGCVRLLQKLTLRFQNMGILLINLKMMFVKDVASFFFFTFILVFCGFGITLKSVMRIPLVYSNFVVLGDWTHYGDDSFDGIASDNAVRDPINNTEGGSVYGLKTIALAAFIFFTNIVLMNLLIAMMSETYSAISAEAQATWKRRRAELIRELFHSEVIPPPFNVLYELATVVPGLRNRGDDPLSKKIVDGEAESVYLRFNGGGCFKSWGRFLVAKR</sequence>
<organism evidence="5 6">
    <name type="scientific">Tetraparma gracilis</name>
    <dbReference type="NCBI Taxonomy" id="2962635"/>
    <lineage>
        <taxon>Eukaryota</taxon>
        <taxon>Sar</taxon>
        <taxon>Stramenopiles</taxon>
        <taxon>Ochrophyta</taxon>
        <taxon>Bolidophyceae</taxon>
        <taxon>Parmales</taxon>
        <taxon>Triparmaceae</taxon>
        <taxon>Tetraparma</taxon>
    </lineage>
</organism>
<feature type="compositionally biased region" description="Low complexity" evidence="2">
    <location>
        <begin position="69"/>
        <end position="82"/>
    </location>
</feature>
<evidence type="ECO:0000313" key="5">
    <source>
        <dbReference type="EMBL" id="GMI36810.1"/>
    </source>
</evidence>
<keyword evidence="1" id="KW-0175">Coiled coil</keyword>
<proteinExistence type="predicted"/>
<feature type="transmembrane region" description="Helical" evidence="3">
    <location>
        <begin position="1129"/>
        <end position="1148"/>
    </location>
</feature>
<keyword evidence="3" id="KW-0812">Transmembrane</keyword>
<dbReference type="InterPro" id="IPR050927">
    <property type="entry name" value="TRPM"/>
</dbReference>
<dbReference type="Pfam" id="PF18139">
    <property type="entry name" value="LSDAT_euk"/>
    <property type="match status" value="2"/>
</dbReference>
<keyword evidence="3" id="KW-0472">Membrane</keyword>
<evidence type="ECO:0000256" key="2">
    <source>
        <dbReference type="SAM" id="MobiDB-lite"/>
    </source>
</evidence>
<feature type="domain" description="TRPM SLOG" evidence="4">
    <location>
        <begin position="111"/>
        <end position="237"/>
    </location>
</feature>
<feature type="transmembrane region" description="Helical" evidence="3">
    <location>
        <begin position="970"/>
        <end position="990"/>
    </location>
</feature>
<dbReference type="Proteomes" id="UP001165060">
    <property type="component" value="Unassembled WGS sequence"/>
</dbReference>
<reference evidence="5 6" key="1">
    <citation type="journal article" date="2023" name="Commun. Biol.">
        <title>Genome analysis of Parmales, the sister group of diatoms, reveals the evolutionary specialization of diatoms from phago-mixotrophs to photoautotrophs.</title>
        <authorList>
            <person name="Ban H."/>
            <person name="Sato S."/>
            <person name="Yoshikawa S."/>
            <person name="Yamada K."/>
            <person name="Nakamura Y."/>
            <person name="Ichinomiya M."/>
            <person name="Sato N."/>
            <person name="Blanc-Mathieu R."/>
            <person name="Endo H."/>
            <person name="Kuwata A."/>
            <person name="Ogata H."/>
        </authorList>
    </citation>
    <scope>NUCLEOTIDE SEQUENCE [LARGE SCALE GENOMIC DNA]</scope>
</reference>